<keyword evidence="2" id="KW-1185">Reference proteome</keyword>
<dbReference type="Proteomes" id="UP000807469">
    <property type="component" value="Unassembled WGS sequence"/>
</dbReference>
<gene>
    <name evidence="1" type="ORF">BDN70DRAFT_817038</name>
</gene>
<protein>
    <submittedName>
        <fullName evidence="1">Uncharacterized protein</fullName>
    </submittedName>
</protein>
<dbReference type="OrthoDB" id="3257623at2759"/>
<comment type="caution">
    <text evidence="1">The sequence shown here is derived from an EMBL/GenBank/DDBJ whole genome shotgun (WGS) entry which is preliminary data.</text>
</comment>
<dbReference type="AlphaFoldDB" id="A0A9P5YPL0"/>
<name>A0A9P5YPL0_9AGAR</name>
<evidence type="ECO:0000313" key="2">
    <source>
        <dbReference type="Proteomes" id="UP000807469"/>
    </source>
</evidence>
<proteinExistence type="predicted"/>
<feature type="non-terminal residue" evidence="1">
    <location>
        <position position="1"/>
    </location>
</feature>
<evidence type="ECO:0000313" key="1">
    <source>
        <dbReference type="EMBL" id="KAF9473567.1"/>
    </source>
</evidence>
<sequence>IDVQSVHRSAYSRAWMKANHPFLILDFVPGGCSSVHYPCDVDIQQPLKLSMQKPYHEDIVGEFVTQINDGSAVLSVNDTLRVLRDRIIQWMWSAFTVSKNRDLVKKVSRGEASE</sequence>
<reference evidence="1" key="1">
    <citation type="submission" date="2020-11" db="EMBL/GenBank/DDBJ databases">
        <authorList>
            <consortium name="DOE Joint Genome Institute"/>
            <person name="Ahrendt S."/>
            <person name="Riley R."/>
            <person name="Andreopoulos W."/>
            <person name="Labutti K."/>
            <person name="Pangilinan J."/>
            <person name="Ruiz-Duenas F.J."/>
            <person name="Barrasa J.M."/>
            <person name="Sanchez-Garcia M."/>
            <person name="Camarero S."/>
            <person name="Miyauchi S."/>
            <person name="Serrano A."/>
            <person name="Linde D."/>
            <person name="Babiker R."/>
            <person name="Drula E."/>
            <person name="Ayuso-Fernandez I."/>
            <person name="Pacheco R."/>
            <person name="Padilla G."/>
            <person name="Ferreira P."/>
            <person name="Barriuso J."/>
            <person name="Kellner H."/>
            <person name="Castanera R."/>
            <person name="Alfaro M."/>
            <person name="Ramirez L."/>
            <person name="Pisabarro A.G."/>
            <person name="Kuo A."/>
            <person name="Tritt A."/>
            <person name="Lipzen A."/>
            <person name="He G."/>
            <person name="Yan M."/>
            <person name="Ng V."/>
            <person name="Cullen D."/>
            <person name="Martin F."/>
            <person name="Rosso M.-N."/>
            <person name="Henrissat B."/>
            <person name="Hibbett D."/>
            <person name="Martinez A.T."/>
            <person name="Grigoriev I.V."/>
        </authorList>
    </citation>
    <scope>NUCLEOTIDE SEQUENCE</scope>
    <source>
        <strain evidence="1">CIRM-BRFM 674</strain>
    </source>
</reference>
<organism evidence="1 2">
    <name type="scientific">Pholiota conissans</name>
    <dbReference type="NCBI Taxonomy" id="109636"/>
    <lineage>
        <taxon>Eukaryota</taxon>
        <taxon>Fungi</taxon>
        <taxon>Dikarya</taxon>
        <taxon>Basidiomycota</taxon>
        <taxon>Agaricomycotina</taxon>
        <taxon>Agaricomycetes</taxon>
        <taxon>Agaricomycetidae</taxon>
        <taxon>Agaricales</taxon>
        <taxon>Agaricineae</taxon>
        <taxon>Strophariaceae</taxon>
        <taxon>Pholiota</taxon>
    </lineage>
</organism>
<dbReference type="EMBL" id="MU155432">
    <property type="protein sequence ID" value="KAF9473567.1"/>
    <property type="molecule type" value="Genomic_DNA"/>
</dbReference>
<accession>A0A9P5YPL0</accession>